<protein>
    <submittedName>
        <fullName evidence="2">Uncharacterized protein</fullName>
    </submittedName>
</protein>
<gene>
    <name evidence="2" type="ORF">XF5B_39050</name>
</gene>
<accession>A0A809ZZQ8</accession>
<sequence>MALARCPACNLPFAIVGRAHRCVPRPAPTVQFEDSQAGHASEVPEMGAGDSAGAPAIGAYQSVMCVTQPATGDDRHLHVTANRGEPDHNNVVTMRKAPKRDRAAYMRDYRKLKKAKKNAGGAA</sequence>
<evidence type="ECO:0000256" key="1">
    <source>
        <dbReference type="SAM" id="MobiDB-lite"/>
    </source>
</evidence>
<dbReference type="AlphaFoldDB" id="A0A809ZZQ8"/>
<proteinExistence type="predicted"/>
<dbReference type="RefSeq" id="WP_183117507.1">
    <property type="nucleotide sequence ID" value="NZ_AP022638.1"/>
</dbReference>
<organism evidence="2">
    <name type="scientific">Bradyrhizobium diazoefficiens</name>
    <dbReference type="NCBI Taxonomy" id="1355477"/>
    <lineage>
        <taxon>Bacteria</taxon>
        <taxon>Pseudomonadati</taxon>
        <taxon>Pseudomonadota</taxon>
        <taxon>Alphaproteobacteria</taxon>
        <taxon>Hyphomicrobiales</taxon>
        <taxon>Nitrobacteraceae</taxon>
        <taxon>Bradyrhizobium</taxon>
    </lineage>
</organism>
<name>A0A809ZZQ8_9BRAD</name>
<dbReference type="EMBL" id="AP023095">
    <property type="protein sequence ID" value="BCE56393.1"/>
    <property type="molecule type" value="Genomic_DNA"/>
</dbReference>
<feature type="region of interest" description="Disordered" evidence="1">
    <location>
        <begin position="33"/>
        <end position="52"/>
    </location>
</feature>
<reference evidence="2" key="1">
    <citation type="submission" date="2020-05" db="EMBL/GenBank/DDBJ databases">
        <title>Complete genome sequence of Bradyrhizobium diazoefficiens XF5 isolated from soybean nodule.</title>
        <authorList>
            <person name="Noda R."/>
            <person name="Kakizaki K."/>
            <person name="Minamisawa K."/>
        </authorList>
    </citation>
    <scope>NUCLEOTIDE SEQUENCE</scope>
    <source>
        <strain evidence="2">XF5</strain>
    </source>
</reference>
<evidence type="ECO:0000313" key="2">
    <source>
        <dbReference type="EMBL" id="BCE56393.1"/>
    </source>
</evidence>